<comment type="similarity">
    <text evidence="1">Belongs to the short-chain dehydrogenases/reductases (SDR) family.</text>
</comment>
<dbReference type="GO" id="GO:0016616">
    <property type="term" value="F:oxidoreductase activity, acting on the CH-OH group of donors, NAD or NADP as acceptor"/>
    <property type="evidence" value="ECO:0007669"/>
    <property type="project" value="TreeGrafter"/>
</dbReference>
<dbReference type="InterPro" id="IPR036291">
    <property type="entry name" value="NAD(P)-bd_dom_sf"/>
</dbReference>
<protein>
    <submittedName>
        <fullName evidence="3">2-deoxy-D-gluconate 3-dehydrogenase</fullName>
    </submittedName>
</protein>
<dbReference type="FunFam" id="3.40.50.720:FF:000084">
    <property type="entry name" value="Short-chain dehydrogenase reductase"/>
    <property type="match status" value="1"/>
</dbReference>
<name>A0A1M4VXC7_STRHI</name>
<evidence type="ECO:0000313" key="4">
    <source>
        <dbReference type="Proteomes" id="UP000184501"/>
    </source>
</evidence>
<dbReference type="InterPro" id="IPR002347">
    <property type="entry name" value="SDR_fam"/>
</dbReference>
<keyword evidence="2" id="KW-0560">Oxidoreductase</keyword>
<evidence type="ECO:0000256" key="1">
    <source>
        <dbReference type="ARBA" id="ARBA00006484"/>
    </source>
</evidence>
<dbReference type="PANTHER" id="PTHR42760">
    <property type="entry name" value="SHORT-CHAIN DEHYDROGENASES/REDUCTASES FAMILY MEMBER"/>
    <property type="match status" value="1"/>
</dbReference>
<dbReference type="PANTHER" id="PTHR42760:SF5">
    <property type="entry name" value="2-DEHYDRO-3-DEOXY-D-GLUCONATE 5-DEHYDROGENASE"/>
    <property type="match status" value="1"/>
</dbReference>
<dbReference type="PRINTS" id="PR00080">
    <property type="entry name" value="SDRFAMILY"/>
</dbReference>
<organism evidence="3 4">
    <name type="scientific">Streptoalloteichus hindustanus</name>
    <dbReference type="NCBI Taxonomy" id="2017"/>
    <lineage>
        <taxon>Bacteria</taxon>
        <taxon>Bacillati</taxon>
        <taxon>Actinomycetota</taxon>
        <taxon>Actinomycetes</taxon>
        <taxon>Pseudonocardiales</taxon>
        <taxon>Pseudonocardiaceae</taxon>
        <taxon>Streptoalloteichus</taxon>
    </lineage>
</organism>
<proteinExistence type="inferred from homology"/>
<dbReference type="OrthoDB" id="286404at2"/>
<dbReference type="EMBL" id="FQVN01000001">
    <property type="protein sequence ID" value="SHE73607.1"/>
    <property type="molecule type" value="Genomic_DNA"/>
</dbReference>
<evidence type="ECO:0000313" key="3">
    <source>
        <dbReference type="EMBL" id="SHE73607.1"/>
    </source>
</evidence>
<evidence type="ECO:0000256" key="2">
    <source>
        <dbReference type="ARBA" id="ARBA00023002"/>
    </source>
</evidence>
<dbReference type="Proteomes" id="UP000184501">
    <property type="component" value="Unassembled WGS sequence"/>
</dbReference>
<dbReference type="STRING" id="2017.SAMN05444320_101924"/>
<gene>
    <name evidence="3" type="ORF">SAMN05444320_101924</name>
</gene>
<dbReference type="AlphaFoldDB" id="A0A1M4VXC7"/>
<dbReference type="Pfam" id="PF13561">
    <property type="entry name" value="adh_short_C2"/>
    <property type="match status" value="1"/>
</dbReference>
<reference evidence="3 4" key="1">
    <citation type="submission" date="2016-11" db="EMBL/GenBank/DDBJ databases">
        <authorList>
            <person name="Jaros S."/>
            <person name="Januszkiewicz K."/>
            <person name="Wedrychowicz H."/>
        </authorList>
    </citation>
    <scope>NUCLEOTIDE SEQUENCE [LARGE SCALE GENOMIC DNA]</scope>
    <source>
        <strain evidence="3 4">DSM 44523</strain>
    </source>
</reference>
<dbReference type="SUPFAM" id="SSF51735">
    <property type="entry name" value="NAD(P)-binding Rossmann-fold domains"/>
    <property type="match status" value="1"/>
</dbReference>
<accession>A0A1M4VXC7</accession>
<dbReference type="RefSeq" id="WP_073479982.1">
    <property type="nucleotide sequence ID" value="NZ_FQVN01000001.1"/>
</dbReference>
<dbReference type="Gene3D" id="3.40.50.720">
    <property type="entry name" value="NAD(P)-binding Rossmann-like Domain"/>
    <property type="match status" value="1"/>
</dbReference>
<sequence>MSTELFSLVGRTALVTGARTGIGRAIAVGLARAGADIVLLSRTKDLDGVAAEVAATGRRVERLAVDLADLARVEPAVSRLLARQQIDILVNNAGIVHREQATEVELRDWRRVLTVNLDSVFLLCQAVGRQMLARCHSADNHPHRPSNGKIINIASLLSFQGGIQLPACTASKSAVSGLTKALANEWGPHGVQVNAIAPGHIATRSTAPIRADGDREAAIRTRIPAGRWGRPADLVGAAIFLASAASDYVNGHILAVDGGWLAR</sequence>
<keyword evidence="4" id="KW-1185">Reference proteome</keyword>
<dbReference type="PRINTS" id="PR00081">
    <property type="entry name" value="GDHRDH"/>
</dbReference>